<feature type="binding site" evidence="9 12">
    <location>
        <begin position="256"/>
        <end position="259"/>
    </location>
    <ligand>
        <name>substrate</name>
    </ligand>
</feature>
<dbReference type="Proteomes" id="UP000018735">
    <property type="component" value="Chromosome"/>
</dbReference>
<dbReference type="GO" id="GO:0006096">
    <property type="term" value="P:glycolytic process"/>
    <property type="evidence" value="ECO:0007669"/>
    <property type="project" value="UniProtKB-UniRule"/>
</dbReference>
<dbReference type="InterPro" id="IPR036646">
    <property type="entry name" value="PGAM_B_sf"/>
</dbReference>
<keyword evidence="6 9" id="KW-0324">Glycolysis</keyword>
<dbReference type="GO" id="GO:0005829">
    <property type="term" value="C:cytosol"/>
    <property type="evidence" value="ECO:0007669"/>
    <property type="project" value="TreeGrafter"/>
</dbReference>
<evidence type="ECO:0000256" key="5">
    <source>
        <dbReference type="ARBA" id="ARBA00022723"/>
    </source>
</evidence>
<dbReference type="GO" id="GO:0006007">
    <property type="term" value="P:glucose catabolic process"/>
    <property type="evidence" value="ECO:0007669"/>
    <property type="project" value="InterPro"/>
</dbReference>
<dbReference type="SUPFAM" id="SSF53649">
    <property type="entry name" value="Alkaline phosphatase-like"/>
    <property type="match status" value="1"/>
</dbReference>
<dbReference type="KEGG" id="mgz:GCW_03285"/>
<keyword evidence="7 9" id="KW-0464">Manganese</keyword>
<feature type="domain" description="BPG-independent PGAM N-terminal" evidence="15">
    <location>
        <begin position="80"/>
        <end position="293"/>
    </location>
</feature>
<evidence type="ECO:0000256" key="11">
    <source>
        <dbReference type="PIRSR" id="PIRSR001492-1"/>
    </source>
</evidence>
<feature type="binding site" evidence="9 13">
    <location>
        <position position="437"/>
    </location>
    <ligand>
        <name>Mn(2+)</name>
        <dbReference type="ChEBI" id="CHEBI:29035"/>
        <label>2</label>
    </ligand>
</feature>
<keyword evidence="8 9" id="KW-0413">Isomerase</keyword>
<dbReference type="AlphaFoldDB" id="A0A0F6CL67"/>
<feature type="binding site" evidence="9 12">
    <location>
        <position position="121"/>
    </location>
    <ligand>
        <name>substrate</name>
    </ligand>
</feature>
<evidence type="ECO:0000256" key="2">
    <source>
        <dbReference type="ARBA" id="ARBA00002315"/>
    </source>
</evidence>
<feature type="binding site" evidence="9 13">
    <location>
        <position position="438"/>
    </location>
    <ligand>
        <name>Mn(2+)</name>
        <dbReference type="ChEBI" id="CHEBI:29035"/>
        <label>2</label>
    </ligand>
</feature>
<dbReference type="PANTHER" id="PTHR31637">
    <property type="entry name" value="2,3-BISPHOSPHOGLYCERATE-INDEPENDENT PHOSPHOGLYCERATE MUTASE"/>
    <property type="match status" value="1"/>
</dbReference>
<dbReference type="NCBIfam" id="TIGR01307">
    <property type="entry name" value="pgm_bpd_ind"/>
    <property type="match status" value="1"/>
</dbReference>
<evidence type="ECO:0000256" key="9">
    <source>
        <dbReference type="HAMAP-Rule" id="MF_01038"/>
    </source>
</evidence>
<sequence>MKKALLMILDGYGISSTTHGNAVKNAKTPHLDNLMNNNPTIMLQASGEAVGLPKNQIGNSEVGHLNIGAGRIIYTGLSLINKEIENKKFFTNQALLNAIDHAKKNNSKLHILGLVSNGGVHSHINHIYAIMELANQHNVPAILHIFGDGRDVPPTQLLADLDQLIKKAEATKTKIGTVSGRFYAMDRDQRWDRIDLAYNNLLSNTGKSFADLKTYVKDSYQQNITDEFIVPAYNNNYKSDEITIQDNDSVVFANFRPDRARQLSHYIFGSNYYDHHPQLKRKNLYFVIMMQYEGINPSAICYPPKIEKNTLGEVLKNANKKQLRIAETEKYAHVTFFFDGGVEVEYQNENKVLVPSRKDVKTYDLAPEMSAAAIVDQLLKVYTKYDLTVLNFANPDMVGHTGNYEATLKGLEALDHEIGRLLADAKKNNITVFFTADHGNAEEMIDENNQKVTKHTTNVVPFSITDPNVKFTKKEGILANVAPTILKYLEIQIPEEMDQEPLI</sequence>
<feature type="binding site" evidence="9 12">
    <location>
        <begin position="150"/>
        <end position="151"/>
    </location>
    <ligand>
        <name>substrate</name>
    </ligand>
</feature>
<dbReference type="CDD" id="cd16010">
    <property type="entry name" value="iPGM"/>
    <property type="match status" value="1"/>
</dbReference>
<evidence type="ECO:0000259" key="14">
    <source>
        <dbReference type="Pfam" id="PF01676"/>
    </source>
</evidence>
<evidence type="ECO:0000256" key="13">
    <source>
        <dbReference type="PIRSR" id="PIRSR001492-3"/>
    </source>
</evidence>
<evidence type="ECO:0000256" key="7">
    <source>
        <dbReference type="ARBA" id="ARBA00023211"/>
    </source>
</evidence>
<feature type="binding site" evidence="9 12">
    <location>
        <position position="187"/>
    </location>
    <ligand>
        <name>substrate</name>
    </ligand>
</feature>
<evidence type="ECO:0000313" key="17">
    <source>
        <dbReference type="Proteomes" id="UP000018735"/>
    </source>
</evidence>
<evidence type="ECO:0000256" key="3">
    <source>
        <dbReference type="ARBA" id="ARBA00004798"/>
    </source>
</evidence>
<dbReference type="PIRSF" id="PIRSF001492">
    <property type="entry name" value="IPGAM"/>
    <property type="match status" value="1"/>
</dbReference>
<proteinExistence type="inferred from homology"/>
<keyword evidence="5 9" id="KW-0479">Metal-binding</keyword>
<gene>
    <name evidence="9 16" type="primary">gpmI</name>
    <name evidence="16" type="ORF">GCW_03285</name>
</gene>
<evidence type="ECO:0000256" key="6">
    <source>
        <dbReference type="ARBA" id="ARBA00023152"/>
    </source>
</evidence>
<comment type="pathway">
    <text evidence="3 9">Carbohydrate degradation; glycolysis; pyruvate from D-glyceraldehyde 3-phosphate: step 3/5.</text>
</comment>
<comment type="catalytic activity">
    <reaction evidence="1 9">
        <text>(2R)-2-phosphoglycerate = (2R)-3-phosphoglycerate</text>
        <dbReference type="Rhea" id="RHEA:15901"/>
        <dbReference type="ChEBI" id="CHEBI:58272"/>
        <dbReference type="ChEBI" id="CHEBI:58289"/>
        <dbReference type="EC" id="5.4.2.12"/>
    </reaction>
</comment>
<name>A0A0F6CL67_MYCGL</name>
<accession>A0A0F6CL67</accession>
<feature type="binding site" evidence="9 12">
    <location>
        <position position="330"/>
    </location>
    <ligand>
        <name>substrate</name>
    </ligand>
</feature>
<feature type="binding site" evidence="9 13">
    <location>
        <position position="400"/>
    </location>
    <ligand>
        <name>Mn(2+)</name>
        <dbReference type="ChEBI" id="CHEBI:29035"/>
        <label>1</label>
    </ligand>
</feature>
<dbReference type="Pfam" id="PF06415">
    <property type="entry name" value="iPGM_N"/>
    <property type="match status" value="1"/>
</dbReference>
<comment type="similarity">
    <text evidence="4 9">Belongs to the BPG-independent phosphoglycerate mutase family.</text>
</comment>
<feature type="binding site" evidence="9 13">
    <location>
        <position position="60"/>
    </location>
    <ligand>
        <name>Mn(2+)</name>
        <dbReference type="ChEBI" id="CHEBI:29035"/>
        <label>2</label>
    </ligand>
</feature>
<dbReference type="HOGENOM" id="CLU_026099_2_0_14"/>
<evidence type="ECO:0000256" key="12">
    <source>
        <dbReference type="PIRSR" id="PIRSR001492-2"/>
    </source>
</evidence>
<comment type="cofactor">
    <cofactor evidence="9">
        <name>Mn(2+)</name>
        <dbReference type="ChEBI" id="CHEBI:29035"/>
    </cofactor>
    <text evidence="9">Binds 2 manganese ions per subunit.</text>
</comment>
<dbReference type="EC" id="5.4.2.12" evidence="9 10"/>
<dbReference type="SUPFAM" id="SSF64158">
    <property type="entry name" value="2,3-Bisphosphoglycerate-independent phosphoglycerate mutase, substrate-binding domain"/>
    <property type="match status" value="1"/>
</dbReference>
<feature type="binding site" evidence="9 13">
    <location>
        <position position="10"/>
    </location>
    <ligand>
        <name>Mn(2+)</name>
        <dbReference type="ChEBI" id="CHEBI:29035"/>
        <label>2</label>
    </ligand>
</feature>
<feature type="domain" description="Metalloenzyme" evidence="14">
    <location>
        <begin position="2"/>
        <end position="491"/>
    </location>
</feature>
<dbReference type="Gene3D" id="3.40.1450.10">
    <property type="entry name" value="BPG-independent phosphoglycerate mutase, domain B"/>
    <property type="match status" value="1"/>
</dbReference>
<dbReference type="Pfam" id="PF01676">
    <property type="entry name" value="Metalloenzyme"/>
    <property type="match status" value="1"/>
</dbReference>
<evidence type="ECO:0000256" key="10">
    <source>
        <dbReference type="NCBIfam" id="TIGR01307"/>
    </source>
</evidence>
<dbReference type="GO" id="GO:0030145">
    <property type="term" value="F:manganese ion binding"/>
    <property type="evidence" value="ECO:0007669"/>
    <property type="project" value="UniProtKB-UniRule"/>
</dbReference>
<dbReference type="InterPro" id="IPR011258">
    <property type="entry name" value="BPG-indep_PGM_N"/>
</dbReference>
<organism evidence="16 17">
    <name type="scientific">Mycoplasmoides gallisepticum S6</name>
    <dbReference type="NCBI Taxonomy" id="1006581"/>
    <lineage>
        <taxon>Bacteria</taxon>
        <taxon>Bacillati</taxon>
        <taxon>Mycoplasmatota</taxon>
        <taxon>Mycoplasmoidales</taxon>
        <taxon>Mycoplasmoidaceae</taxon>
        <taxon>Mycoplasmoides</taxon>
    </lineage>
</organism>
<protein>
    <recommendedName>
        <fullName evidence="9 10">2,3-bisphosphoglycerate-independent phosphoglycerate mutase</fullName>
        <shortName evidence="9">BPG-independent PGAM</shortName>
        <shortName evidence="9">Phosphoglyceromutase</shortName>
        <shortName evidence="9">iPGM</shortName>
        <ecNumber evidence="9 10">5.4.2.12</ecNumber>
    </recommendedName>
</protein>
<reference evidence="16 17" key="1">
    <citation type="journal article" date="2011" name="PLoS ONE">
        <title>Core proteome of the minimal cell: comparative proteomics of three mollicute species.</title>
        <authorList>
            <person name="Fisunov G.Y."/>
            <person name="Alexeev D.G."/>
            <person name="Bazaleev N.A."/>
            <person name="Ladygina V.G."/>
            <person name="Galyamina M.A."/>
            <person name="Kondratov I.G."/>
            <person name="Zhukova N.A."/>
            <person name="Serebryakova M.V."/>
            <person name="Demina I.A."/>
            <person name="Govorun V.M."/>
        </authorList>
    </citation>
    <scope>NUCLEOTIDE SEQUENCE [LARGE SCALE GENOMIC DNA]</scope>
    <source>
        <strain evidence="16 17">S6</strain>
    </source>
</reference>
<dbReference type="EMBL" id="CP006916">
    <property type="protein sequence ID" value="AHB99839.1"/>
    <property type="molecule type" value="Genomic_DNA"/>
</dbReference>
<dbReference type="InterPro" id="IPR017850">
    <property type="entry name" value="Alkaline_phosphatase_core_sf"/>
</dbReference>
<evidence type="ECO:0000259" key="15">
    <source>
        <dbReference type="Pfam" id="PF06415"/>
    </source>
</evidence>
<dbReference type="Gene3D" id="3.40.720.10">
    <property type="entry name" value="Alkaline Phosphatase, subunit A"/>
    <property type="match status" value="1"/>
</dbReference>
<evidence type="ECO:0000256" key="1">
    <source>
        <dbReference type="ARBA" id="ARBA00000370"/>
    </source>
</evidence>
<comment type="function">
    <text evidence="2 9">Catalyzes the interconversion of 2-phosphoglycerate and 3-phosphoglycerate.</text>
</comment>
<dbReference type="UniPathway" id="UPA00109">
    <property type="reaction ID" value="UER00186"/>
</dbReference>
<dbReference type="InterPro" id="IPR005995">
    <property type="entry name" value="Pgm_bpd_ind"/>
</dbReference>
<feature type="binding site" evidence="9 13">
    <location>
        <position position="396"/>
    </location>
    <ligand>
        <name>Mn(2+)</name>
        <dbReference type="ChEBI" id="CHEBI:29035"/>
        <label>1</label>
    </ligand>
</feature>
<dbReference type="HAMAP" id="MF_01038">
    <property type="entry name" value="GpmI"/>
    <property type="match status" value="1"/>
</dbReference>
<feature type="active site" description="Phosphoserine intermediate" evidence="9 11">
    <location>
        <position position="60"/>
    </location>
</feature>
<dbReference type="eggNOG" id="COG0696">
    <property type="taxonomic scope" value="Bacteria"/>
</dbReference>
<feature type="binding site" evidence="9 12">
    <location>
        <position position="181"/>
    </location>
    <ligand>
        <name>substrate</name>
    </ligand>
</feature>
<dbReference type="FunFam" id="3.40.1450.10:FF:000002">
    <property type="entry name" value="2,3-bisphosphoglycerate-independent phosphoglycerate mutase"/>
    <property type="match status" value="1"/>
</dbReference>
<dbReference type="PANTHER" id="PTHR31637:SF0">
    <property type="entry name" value="2,3-BISPHOSPHOGLYCERATE-INDEPENDENT PHOSPHOGLYCERATE MUTASE"/>
    <property type="match status" value="1"/>
</dbReference>
<comment type="subunit">
    <text evidence="9">Monomer.</text>
</comment>
<evidence type="ECO:0000256" key="4">
    <source>
        <dbReference type="ARBA" id="ARBA00008819"/>
    </source>
</evidence>
<dbReference type="RefSeq" id="WP_011884857.1">
    <property type="nucleotide sequence ID" value="NC_023030.2"/>
</dbReference>
<dbReference type="InterPro" id="IPR006124">
    <property type="entry name" value="Metalloenzyme"/>
</dbReference>
<feature type="binding site" evidence="9 13">
    <location>
        <position position="455"/>
    </location>
    <ligand>
        <name>Mn(2+)</name>
        <dbReference type="ChEBI" id="CHEBI:29035"/>
        <label>1</label>
    </ligand>
</feature>
<evidence type="ECO:0000256" key="8">
    <source>
        <dbReference type="ARBA" id="ARBA00023235"/>
    </source>
</evidence>
<dbReference type="GO" id="GO:0004619">
    <property type="term" value="F:phosphoglycerate mutase activity"/>
    <property type="evidence" value="ECO:0007669"/>
    <property type="project" value="UniProtKB-UniRule"/>
</dbReference>
<evidence type="ECO:0000313" key="16">
    <source>
        <dbReference type="EMBL" id="AHB99839.1"/>
    </source>
</evidence>